<dbReference type="Proteomes" id="UP000812287">
    <property type="component" value="Unassembled WGS sequence"/>
</dbReference>
<keyword evidence="2" id="KW-1185">Reference proteome</keyword>
<dbReference type="AlphaFoldDB" id="A0A9P7VI88"/>
<accession>A0A9P7VI88</accession>
<reference evidence="1" key="1">
    <citation type="submission" date="2020-11" db="EMBL/GenBank/DDBJ databases">
        <title>Adaptations for nitrogen fixation in a non-lichenized fungal sporocarp promotes dispersal by wood-feeding termites.</title>
        <authorList>
            <consortium name="DOE Joint Genome Institute"/>
            <person name="Koch R.A."/>
            <person name="Yoon G."/>
            <person name="Arayal U."/>
            <person name="Lail K."/>
            <person name="Amirebrahimi M."/>
            <person name="Labutti K."/>
            <person name="Lipzen A."/>
            <person name="Riley R."/>
            <person name="Barry K."/>
            <person name="Henrissat B."/>
            <person name="Grigoriev I.V."/>
            <person name="Herr J.R."/>
            <person name="Aime M.C."/>
        </authorList>
    </citation>
    <scope>NUCLEOTIDE SEQUENCE</scope>
    <source>
        <strain evidence="1">MCA 3950</strain>
    </source>
</reference>
<name>A0A9P7VI88_9AGAR</name>
<proteinExistence type="predicted"/>
<protein>
    <submittedName>
        <fullName evidence="1">Uncharacterized protein</fullName>
    </submittedName>
</protein>
<evidence type="ECO:0000313" key="1">
    <source>
        <dbReference type="EMBL" id="KAG7441189.1"/>
    </source>
</evidence>
<dbReference type="RefSeq" id="XP_043034689.1">
    <property type="nucleotide sequence ID" value="XM_043187318.1"/>
</dbReference>
<evidence type="ECO:0000313" key="2">
    <source>
        <dbReference type="Proteomes" id="UP000812287"/>
    </source>
</evidence>
<gene>
    <name evidence="1" type="ORF">BT62DRAFT_937420</name>
</gene>
<comment type="caution">
    <text evidence="1">The sequence shown here is derived from an EMBL/GenBank/DDBJ whole genome shotgun (WGS) entry which is preliminary data.</text>
</comment>
<sequence>RSSDYLQQHIVTSIYGRDLGYNLHDIIFNLICLDKNQRRRTTLAEMYLCHLFTSSKTAITSASPAPFSCILHGSLSIMPRPLYSGNRLGYSR</sequence>
<organism evidence="1 2">
    <name type="scientific">Guyanagaster necrorhizus</name>
    <dbReference type="NCBI Taxonomy" id="856835"/>
    <lineage>
        <taxon>Eukaryota</taxon>
        <taxon>Fungi</taxon>
        <taxon>Dikarya</taxon>
        <taxon>Basidiomycota</taxon>
        <taxon>Agaricomycotina</taxon>
        <taxon>Agaricomycetes</taxon>
        <taxon>Agaricomycetidae</taxon>
        <taxon>Agaricales</taxon>
        <taxon>Marasmiineae</taxon>
        <taxon>Physalacriaceae</taxon>
        <taxon>Guyanagaster</taxon>
    </lineage>
</organism>
<feature type="non-terminal residue" evidence="1">
    <location>
        <position position="1"/>
    </location>
</feature>
<dbReference type="GeneID" id="66109615"/>
<dbReference type="EMBL" id="MU250563">
    <property type="protein sequence ID" value="KAG7441189.1"/>
    <property type="molecule type" value="Genomic_DNA"/>
</dbReference>